<reference evidence="4" key="1">
    <citation type="journal article" date="2021" name="Open Biol.">
        <title>Shared evolutionary footprints suggest mitochondrial oxidative damage underlies multiple complex I losses in fungi.</title>
        <authorList>
            <person name="Schikora-Tamarit M.A."/>
            <person name="Marcet-Houben M."/>
            <person name="Nosek J."/>
            <person name="Gabaldon T."/>
        </authorList>
    </citation>
    <scope>NUCLEOTIDE SEQUENCE</scope>
    <source>
        <strain evidence="4">CBS2887</strain>
    </source>
</reference>
<dbReference type="InterPro" id="IPR016158">
    <property type="entry name" value="Cullin_homology"/>
</dbReference>
<dbReference type="Pfam" id="PF00888">
    <property type="entry name" value="Cullin"/>
    <property type="match status" value="1"/>
</dbReference>
<dbReference type="SUPFAM" id="SSF75632">
    <property type="entry name" value="Cullin homology domain"/>
    <property type="match status" value="1"/>
</dbReference>
<feature type="domain" description="Cullin family profile" evidence="3">
    <location>
        <begin position="1"/>
        <end position="98"/>
    </location>
</feature>
<dbReference type="InterPro" id="IPR001373">
    <property type="entry name" value="Cullin_N"/>
</dbReference>
<name>A0A9P8TM58_WICPI</name>
<reference evidence="4" key="2">
    <citation type="submission" date="2021-01" db="EMBL/GenBank/DDBJ databases">
        <authorList>
            <person name="Schikora-Tamarit M.A."/>
        </authorList>
    </citation>
    <scope>NUCLEOTIDE SEQUENCE</scope>
    <source>
        <strain evidence="4">CBS2887</strain>
    </source>
</reference>
<dbReference type="EMBL" id="JAEUBG010002355">
    <property type="protein sequence ID" value="KAH3684708.1"/>
    <property type="molecule type" value="Genomic_DNA"/>
</dbReference>
<dbReference type="GO" id="GO:0006511">
    <property type="term" value="P:ubiquitin-dependent protein catabolic process"/>
    <property type="evidence" value="ECO:0007669"/>
    <property type="project" value="InterPro"/>
</dbReference>
<dbReference type="AlphaFoldDB" id="A0A9P8TM58"/>
<proteinExistence type="inferred from homology"/>
<dbReference type="Proteomes" id="UP000774326">
    <property type="component" value="Unassembled WGS sequence"/>
</dbReference>
<accession>A0A9P8TM58</accession>
<evidence type="ECO:0000313" key="5">
    <source>
        <dbReference type="Proteomes" id="UP000774326"/>
    </source>
</evidence>
<comment type="similarity">
    <text evidence="1 2">Belongs to the cullin family.</text>
</comment>
<dbReference type="InterPro" id="IPR036317">
    <property type="entry name" value="Cullin_homology_sf"/>
</dbReference>
<gene>
    <name evidence="4" type="ORF">WICPIJ_004320</name>
</gene>
<evidence type="ECO:0000256" key="2">
    <source>
        <dbReference type="RuleBase" id="RU003829"/>
    </source>
</evidence>
<dbReference type="Gene3D" id="1.20.1310.10">
    <property type="entry name" value="Cullin Repeats"/>
    <property type="match status" value="1"/>
</dbReference>
<dbReference type="PROSITE" id="PS50069">
    <property type="entry name" value="CULLIN_2"/>
    <property type="match status" value="1"/>
</dbReference>
<evidence type="ECO:0000259" key="3">
    <source>
        <dbReference type="PROSITE" id="PS50069"/>
    </source>
</evidence>
<comment type="caution">
    <text evidence="4">The sequence shown here is derived from an EMBL/GenBank/DDBJ whole genome shotgun (WGS) entry which is preliminary data.</text>
</comment>
<feature type="non-terminal residue" evidence="4">
    <location>
        <position position="98"/>
    </location>
</feature>
<evidence type="ECO:0000313" key="4">
    <source>
        <dbReference type="EMBL" id="KAH3684708.1"/>
    </source>
</evidence>
<dbReference type="SMART" id="SM00182">
    <property type="entry name" value="CULLIN"/>
    <property type="match status" value="1"/>
</dbReference>
<dbReference type="GO" id="GO:0031625">
    <property type="term" value="F:ubiquitin protein ligase binding"/>
    <property type="evidence" value="ECO:0007669"/>
    <property type="project" value="InterPro"/>
</dbReference>
<evidence type="ECO:0000256" key="1">
    <source>
        <dbReference type="PROSITE-ProRule" id="PRU00330"/>
    </source>
</evidence>
<organism evidence="4 5">
    <name type="scientific">Wickerhamomyces pijperi</name>
    <name type="common">Yeast</name>
    <name type="synonym">Pichia pijperi</name>
    <dbReference type="NCBI Taxonomy" id="599730"/>
    <lineage>
        <taxon>Eukaryota</taxon>
        <taxon>Fungi</taxon>
        <taxon>Dikarya</taxon>
        <taxon>Ascomycota</taxon>
        <taxon>Saccharomycotina</taxon>
        <taxon>Saccharomycetes</taxon>
        <taxon>Phaffomycetales</taxon>
        <taxon>Wickerhamomycetaceae</taxon>
        <taxon>Wickerhamomyces</taxon>
    </lineage>
</organism>
<protein>
    <recommendedName>
        <fullName evidence="3">Cullin family profile domain-containing protein</fullName>
    </recommendedName>
</protein>
<dbReference type="OrthoDB" id="27073at2759"/>
<sequence length="98" mass="11265">MTPEDGEREELIIGKLRSANTQEYTNKITNMFNDIRVSRDLGALYKETIMQEPNPKEYVSDLEPRILDSGAWQSIFNKSNESILLPPMLINTQEKFAS</sequence>
<keyword evidence="5" id="KW-1185">Reference proteome</keyword>